<reference evidence="10 12" key="2">
    <citation type="journal article" date="2020" name="Int. J. Syst. Evol. Microbiol.">
        <title>Vagococcus xieshaowenii sp. nov., isolated from snow finch (Montifringilla taczanowskii) cloacal content.</title>
        <authorList>
            <person name="Ge Y."/>
            <person name="Yang J."/>
            <person name="Lai X.H."/>
            <person name="Zhang G."/>
            <person name="Jin D."/>
            <person name="Lu S."/>
            <person name="Wang B."/>
            <person name="Huang Y."/>
            <person name="Huang Y."/>
            <person name="Ren Z."/>
            <person name="Zhang X."/>
            <person name="Xu J."/>
        </authorList>
    </citation>
    <scope>NUCLEOTIDE SEQUENCE [LARGE SCALE GENOMIC DNA]</scope>
    <source>
        <strain evidence="10">Personal::cf-49</strain>
        <strain evidence="12">personal::cf-49</strain>
    </source>
</reference>
<dbReference type="InterPro" id="IPR036640">
    <property type="entry name" value="ABC1_TM_sf"/>
</dbReference>
<dbReference type="SMART" id="SM00382">
    <property type="entry name" value="AAA"/>
    <property type="match status" value="1"/>
</dbReference>
<proteinExistence type="predicted"/>
<evidence type="ECO:0000313" key="10">
    <source>
        <dbReference type="EMBL" id="QCA29034.1"/>
    </source>
</evidence>
<keyword evidence="12" id="KW-1185">Reference proteome</keyword>
<keyword evidence="4 11" id="KW-0067">ATP-binding</keyword>
<evidence type="ECO:0000256" key="2">
    <source>
        <dbReference type="ARBA" id="ARBA00022692"/>
    </source>
</evidence>
<feature type="transmembrane region" description="Helical" evidence="7">
    <location>
        <begin position="122"/>
        <end position="145"/>
    </location>
</feature>
<dbReference type="EMBL" id="CP038865">
    <property type="protein sequence ID" value="QCA29034.1"/>
    <property type="molecule type" value="Genomic_DNA"/>
</dbReference>
<protein>
    <submittedName>
        <fullName evidence="11">ABC transporter ATP-binding protein</fullName>
    </submittedName>
</protein>
<dbReference type="PROSITE" id="PS50929">
    <property type="entry name" value="ABC_TM1F"/>
    <property type="match status" value="1"/>
</dbReference>
<dbReference type="InterPro" id="IPR003439">
    <property type="entry name" value="ABC_transporter-like_ATP-bd"/>
</dbReference>
<dbReference type="SUPFAM" id="SSF90123">
    <property type="entry name" value="ABC transporter transmembrane region"/>
    <property type="match status" value="1"/>
</dbReference>
<dbReference type="GO" id="GO:0140359">
    <property type="term" value="F:ABC-type transporter activity"/>
    <property type="evidence" value="ECO:0007669"/>
    <property type="project" value="InterPro"/>
</dbReference>
<dbReference type="GO" id="GO:0034040">
    <property type="term" value="F:ATPase-coupled lipid transmembrane transporter activity"/>
    <property type="evidence" value="ECO:0007669"/>
    <property type="project" value="TreeGrafter"/>
</dbReference>
<dbReference type="GO" id="GO:0005886">
    <property type="term" value="C:plasma membrane"/>
    <property type="evidence" value="ECO:0007669"/>
    <property type="project" value="UniProtKB-SubCell"/>
</dbReference>
<dbReference type="PROSITE" id="PS00211">
    <property type="entry name" value="ABC_TRANSPORTER_1"/>
    <property type="match status" value="1"/>
</dbReference>
<dbReference type="InterPro" id="IPR017871">
    <property type="entry name" value="ABC_transporter-like_CS"/>
</dbReference>
<evidence type="ECO:0000259" key="9">
    <source>
        <dbReference type="PROSITE" id="PS50929"/>
    </source>
</evidence>
<dbReference type="PANTHER" id="PTHR24221">
    <property type="entry name" value="ATP-BINDING CASSETTE SUB-FAMILY B"/>
    <property type="match status" value="1"/>
</dbReference>
<sequence length="542" mass="60612">MVKMLITKYGKKREWLLCLLCMMLDACQGLIFAYIVSGFTKAATNKDLVLFKQILFVGAILLIGFAIINYSTKLTKVKLIQTINESLKTRVMAVLLNNRQIETSEGLSFLTNDLKQLETNGFLVEIQAFSCLFKVVISIAGALLFDVKMTIVYIVGALLPLIVGKFTKGSISRASKSWQAANQCYVSTIKDTLSGLTTIRTYHVSPFMQKRMNKVTHDLEKSFAQMTKKVALSDIFVYFISWFSGLLLPFALGVYLTIKGQLEFAVFMGVLQLSNNFVYPLIELMQLKNQKATTTSIQETLNQFLDKEEPIEQDSANEIYAINESMVFESLIISDGEVKQDNLLLMPQTSLEVRAGEKILITAPSGFGKSTLLKTLQGQKQLSSGSYQINQLQSQSYPDTKLQSFFSYIQQTPYLFEGTLRFNVTLGEDYSDEALEHVIEQVGLADVVAEKGWDYLLGEGQGDLSGGQIQRLEIARALLRKRPVLLIDEGTSALDKQTSLTIRDIINAYPGTVIEVGHKLSTEEQRGFDRVIPLDKQAREAS</sequence>
<evidence type="ECO:0000256" key="4">
    <source>
        <dbReference type="ARBA" id="ARBA00022840"/>
    </source>
</evidence>
<dbReference type="InterPro" id="IPR011527">
    <property type="entry name" value="ABC1_TM_dom"/>
</dbReference>
<evidence type="ECO:0000259" key="8">
    <source>
        <dbReference type="PROSITE" id="PS50893"/>
    </source>
</evidence>
<dbReference type="PROSITE" id="PS50893">
    <property type="entry name" value="ABC_TRANSPORTER_2"/>
    <property type="match status" value="1"/>
</dbReference>
<keyword evidence="5 7" id="KW-1133">Transmembrane helix</keyword>
<keyword evidence="6 7" id="KW-0472">Membrane</keyword>
<dbReference type="Proteomes" id="UP000296883">
    <property type="component" value="Chromosome"/>
</dbReference>
<gene>
    <name evidence="11" type="ORF">E4031_06295</name>
    <name evidence="10" type="ORF">E4Z98_06800</name>
</gene>
<feature type="transmembrane region" description="Helical" evidence="7">
    <location>
        <begin position="49"/>
        <end position="70"/>
    </location>
</feature>
<dbReference type="AlphaFoldDB" id="A0AAJ5EE60"/>
<dbReference type="Pfam" id="PF00005">
    <property type="entry name" value="ABC_tran"/>
    <property type="match status" value="1"/>
</dbReference>
<reference evidence="11 13" key="1">
    <citation type="submission" date="2019-03" db="EMBL/GenBank/DDBJ databases">
        <title>Vagococcus sp. was isolated fron gut of Carduelis flavirostris.</title>
        <authorList>
            <person name="Ge Y."/>
        </authorList>
    </citation>
    <scope>NUCLEOTIDE SEQUENCE [LARGE SCALE GENOMIC DNA]</scope>
    <source>
        <strain evidence="11 13">CF-210</strain>
    </source>
</reference>
<evidence type="ECO:0000256" key="7">
    <source>
        <dbReference type="SAM" id="Phobius"/>
    </source>
</evidence>
<dbReference type="Gene3D" id="3.40.50.300">
    <property type="entry name" value="P-loop containing nucleotide triphosphate hydrolases"/>
    <property type="match status" value="1"/>
</dbReference>
<dbReference type="SUPFAM" id="SSF52540">
    <property type="entry name" value="P-loop containing nucleoside triphosphate hydrolases"/>
    <property type="match status" value="1"/>
</dbReference>
<dbReference type="Pfam" id="PF00664">
    <property type="entry name" value="ABC_membrane"/>
    <property type="match status" value="1"/>
</dbReference>
<feature type="domain" description="ABC transmembrane type-1" evidence="9">
    <location>
        <begin position="16"/>
        <end position="287"/>
    </location>
</feature>
<dbReference type="GO" id="GO:0005524">
    <property type="term" value="F:ATP binding"/>
    <property type="evidence" value="ECO:0007669"/>
    <property type="project" value="UniProtKB-KW"/>
</dbReference>
<dbReference type="InterPro" id="IPR003593">
    <property type="entry name" value="AAA+_ATPase"/>
</dbReference>
<evidence type="ECO:0000313" key="13">
    <source>
        <dbReference type="Proteomes" id="UP000297725"/>
    </source>
</evidence>
<feature type="transmembrane region" description="Helical" evidence="7">
    <location>
        <begin position="151"/>
        <end position="167"/>
    </location>
</feature>
<dbReference type="EMBL" id="SRHU01000023">
    <property type="protein sequence ID" value="TFZ40990.1"/>
    <property type="molecule type" value="Genomic_DNA"/>
</dbReference>
<dbReference type="InterPro" id="IPR039421">
    <property type="entry name" value="Type_1_exporter"/>
</dbReference>
<dbReference type="GO" id="GO:0016887">
    <property type="term" value="F:ATP hydrolysis activity"/>
    <property type="evidence" value="ECO:0007669"/>
    <property type="project" value="InterPro"/>
</dbReference>
<evidence type="ECO:0000256" key="6">
    <source>
        <dbReference type="ARBA" id="ARBA00023136"/>
    </source>
</evidence>
<evidence type="ECO:0000256" key="5">
    <source>
        <dbReference type="ARBA" id="ARBA00022989"/>
    </source>
</evidence>
<evidence type="ECO:0000256" key="1">
    <source>
        <dbReference type="ARBA" id="ARBA00004651"/>
    </source>
</evidence>
<dbReference type="PANTHER" id="PTHR24221:SF654">
    <property type="entry name" value="ATP-BINDING CASSETTE SUB-FAMILY B MEMBER 6"/>
    <property type="match status" value="1"/>
</dbReference>
<dbReference type="Gene3D" id="1.20.1560.10">
    <property type="entry name" value="ABC transporter type 1, transmembrane domain"/>
    <property type="match status" value="1"/>
</dbReference>
<feature type="transmembrane region" description="Helical" evidence="7">
    <location>
        <begin position="235"/>
        <end position="258"/>
    </location>
</feature>
<keyword evidence="3" id="KW-0547">Nucleotide-binding</keyword>
<accession>A0AAJ5EE60</accession>
<name>A0AAJ5EE60_9ENTE</name>
<comment type="subcellular location">
    <subcellularLocation>
        <location evidence="1">Cell membrane</location>
        <topology evidence="1">Multi-pass membrane protein</topology>
    </subcellularLocation>
</comment>
<dbReference type="InterPro" id="IPR027417">
    <property type="entry name" value="P-loop_NTPase"/>
</dbReference>
<feature type="domain" description="ABC transporter" evidence="8">
    <location>
        <begin position="326"/>
        <end position="541"/>
    </location>
</feature>
<keyword evidence="2 7" id="KW-0812">Transmembrane</keyword>
<evidence type="ECO:0000313" key="11">
    <source>
        <dbReference type="EMBL" id="TFZ40990.1"/>
    </source>
</evidence>
<evidence type="ECO:0000313" key="12">
    <source>
        <dbReference type="Proteomes" id="UP000296883"/>
    </source>
</evidence>
<dbReference type="Proteomes" id="UP000297725">
    <property type="component" value="Unassembled WGS sequence"/>
</dbReference>
<organism evidence="11 13">
    <name type="scientific">Vagococcus xieshaowenii</name>
    <dbReference type="NCBI Taxonomy" id="2562451"/>
    <lineage>
        <taxon>Bacteria</taxon>
        <taxon>Bacillati</taxon>
        <taxon>Bacillota</taxon>
        <taxon>Bacilli</taxon>
        <taxon>Lactobacillales</taxon>
        <taxon>Enterococcaceae</taxon>
        <taxon>Vagococcus</taxon>
    </lineage>
</organism>
<evidence type="ECO:0000256" key="3">
    <source>
        <dbReference type="ARBA" id="ARBA00022741"/>
    </source>
</evidence>